<protein>
    <submittedName>
        <fullName evidence="1">Uncharacterized protein</fullName>
    </submittedName>
</protein>
<reference evidence="1" key="1">
    <citation type="submission" date="2018-10" db="EMBL/GenBank/DDBJ databases">
        <title>Hidden diversity of soil giant viruses.</title>
        <authorList>
            <person name="Schulz F."/>
            <person name="Alteio L."/>
            <person name="Goudeau D."/>
            <person name="Ryan E.M."/>
            <person name="Malmstrom R.R."/>
            <person name="Blanchard J."/>
            <person name="Woyke T."/>
        </authorList>
    </citation>
    <scope>NUCLEOTIDE SEQUENCE</scope>
    <source>
        <strain evidence="1">HAV1</strain>
    </source>
</reference>
<evidence type="ECO:0000313" key="1">
    <source>
        <dbReference type="EMBL" id="AYV80716.1"/>
    </source>
</evidence>
<dbReference type="EMBL" id="MK072247">
    <property type="protein sequence ID" value="AYV80716.1"/>
    <property type="molecule type" value="Genomic_DNA"/>
</dbReference>
<sequence>MAGGLFSCRAPGCDFKNQTFGDYGKHLDVCEKFVCSHAEFGCEVVGKYLFAMRHDCEFSVCKNLPCRVGGDEKTMKAHAPNCEWLHRRCKTCGIVEPQFHLVEHEKMCRREDIKCHCCGKKKSSYQSLILHYDICSEKYIASYEMWKNLMGMDAMKKMDSEIIEELSGEKWVFREPYSPGIARVAGVVNKLRHSMMNLKKN</sequence>
<accession>A0A3G5A0G7</accession>
<name>A0A3G5A0G7_9VIRU</name>
<gene>
    <name evidence="1" type="ORF">Harvfovirus5_20</name>
</gene>
<proteinExistence type="predicted"/>
<organism evidence="1">
    <name type="scientific">Harvfovirus sp</name>
    <dbReference type="NCBI Taxonomy" id="2487768"/>
    <lineage>
        <taxon>Viruses</taxon>
        <taxon>Varidnaviria</taxon>
        <taxon>Bamfordvirae</taxon>
        <taxon>Nucleocytoviricota</taxon>
        <taxon>Megaviricetes</taxon>
        <taxon>Imitervirales</taxon>
        <taxon>Mimiviridae</taxon>
        <taxon>Klosneuvirinae</taxon>
    </lineage>
</organism>